<evidence type="ECO:0000313" key="2">
    <source>
        <dbReference type="EMBL" id="JAB00907.1"/>
    </source>
</evidence>
<accession>T1DTX1</accession>
<keyword evidence="1" id="KW-0812">Transmembrane</keyword>
<dbReference type="VEuPathDB" id="VectorBase:AAQUA_004372"/>
<feature type="transmembrane region" description="Helical" evidence="1">
    <location>
        <begin position="98"/>
        <end position="117"/>
    </location>
</feature>
<feature type="transmembrane region" description="Helical" evidence="1">
    <location>
        <begin position="71"/>
        <end position="91"/>
    </location>
</feature>
<dbReference type="EMBL" id="GAMD01000684">
    <property type="protein sequence ID" value="JAB00907.1"/>
    <property type="molecule type" value="mRNA"/>
</dbReference>
<feature type="transmembrane region" description="Helical" evidence="1">
    <location>
        <begin position="28"/>
        <end position="51"/>
    </location>
</feature>
<name>T1DTX1_ANOAQ</name>
<dbReference type="AlphaFoldDB" id="T1DTX1"/>
<feature type="non-terminal residue" evidence="2">
    <location>
        <position position="1"/>
    </location>
</feature>
<keyword evidence="1" id="KW-1133">Transmembrane helix</keyword>
<keyword evidence="1" id="KW-0472">Membrane</keyword>
<organism evidence="2">
    <name type="scientific">Anopheles aquasalis</name>
    <name type="common">Malaria mosquito</name>
    <dbReference type="NCBI Taxonomy" id="42839"/>
    <lineage>
        <taxon>Eukaryota</taxon>
        <taxon>Metazoa</taxon>
        <taxon>Ecdysozoa</taxon>
        <taxon>Arthropoda</taxon>
        <taxon>Hexapoda</taxon>
        <taxon>Insecta</taxon>
        <taxon>Pterygota</taxon>
        <taxon>Neoptera</taxon>
        <taxon>Endopterygota</taxon>
        <taxon>Diptera</taxon>
        <taxon>Nematocera</taxon>
        <taxon>Culicoidea</taxon>
        <taxon>Culicidae</taxon>
        <taxon>Anophelinae</taxon>
        <taxon>Anopheles</taxon>
    </lineage>
</organism>
<evidence type="ECO:0000256" key="1">
    <source>
        <dbReference type="SAM" id="Phobius"/>
    </source>
</evidence>
<protein>
    <submittedName>
        <fullName evidence="2">Putative plasma membrane protein</fullName>
    </submittedName>
</protein>
<reference evidence="2" key="1">
    <citation type="submission" date="2013-07" db="EMBL/GenBank/DDBJ databases">
        <title>Transcriptome sequencing and developmental regulation of gene expression in Anopheles aquasalis.</title>
        <authorList>
            <consortium name="Brazilian Malaria Network (MCT/CNPq/MS/SCTIE/DECIT/PRONEX 555648/2009-5) and Research Network on Bioactive Molecules from Arthropod Vectors (NAP-MOBIARVE"/>
            <consortium name="University of Sao Paulo)"/>
            <person name="Marinotti O."/>
            <person name="Ribeiro J.M.C."/>
            <person name="Costa-da-Silva A.L."/>
            <person name="Silva M.C.P."/>
            <person name="Lopes A.R."/>
            <person name="Barros M.S."/>
            <person name="Sa-Nunes A."/>
            <person name="Konjin B.B."/>
            <person name="Carvalho E."/>
            <person name="Suesdek L."/>
            <person name="Silva-Neto M.A.C."/>
            <person name="Capurro M.L."/>
        </authorList>
    </citation>
    <scope>NUCLEOTIDE SEQUENCE</scope>
    <source>
        <tissue evidence="2">Whole body</tissue>
    </source>
</reference>
<feature type="transmembrane region" description="Helical" evidence="1">
    <location>
        <begin position="137"/>
        <end position="154"/>
    </location>
</feature>
<proteinExistence type="evidence at transcript level"/>
<sequence length="190" mass="22094">DVDGCAYQYHAERESVKMEPKFVHFIKFNGYLIVALVCYCSFVRTVEWLALLQSWYQYPSQLGWFRRDHPIVAGVLLLGWITVAAFLYQGLNLEVEAFVLPIGYLFALEMLIVAVQDVISTWNDDADERFLRDGQDVVMWGVAVVYFYYTLYILRRLFRSRQREAALPSVTVIPEYSATRKPIYPLAVVQ</sequence>